<evidence type="ECO:0000256" key="4">
    <source>
        <dbReference type="ARBA" id="ARBA00023136"/>
    </source>
</evidence>
<keyword evidence="8" id="KW-1185">Reference proteome</keyword>
<reference evidence="7" key="1">
    <citation type="submission" date="2023-08" db="EMBL/GenBank/DDBJ databases">
        <title>Chromosome-level Genome Assembly of mud carp (Cirrhinus molitorella).</title>
        <authorList>
            <person name="Liu H."/>
        </authorList>
    </citation>
    <scope>NUCLEOTIDE SEQUENCE</scope>
    <source>
        <strain evidence="7">Prfri</strain>
        <tissue evidence="7">Muscle</tissue>
    </source>
</reference>
<dbReference type="PANTHER" id="PTHR26451:SF966">
    <property type="entry name" value="ODORANT RECEPTOR-RELATED"/>
    <property type="match status" value="1"/>
</dbReference>
<dbReference type="Pfam" id="PF13853">
    <property type="entry name" value="7tm_4"/>
    <property type="match status" value="1"/>
</dbReference>
<name>A0AA88TQG8_9TELE</name>
<dbReference type="GO" id="GO:0007186">
    <property type="term" value="P:G protein-coupled receptor signaling pathway"/>
    <property type="evidence" value="ECO:0007669"/>
    <property type="project" value="InterPro"/>
</dbReference>
<dbReference type="Proteomes" id="UP001187343">
    <property type="component" value="Unassembled WGS sequence"/>
</dbReference>
<evidence type="ECO:0000256" key="3">
    <source>
        <dbReference type="ARBA" id="ARBA00022989"/>
    </source>
</evidence>
<comment type="subcellular location">
    <subcellularLocation>
        <location evidence="1">Membrane</location>
        <topology evidence="1">Multi-pass membrane protein</topology>
    </subcellularLocation>
</comment>
<dbReference type="InterPro" id="IPR052921">
    <property type="entry name" value="GPCR1_Superfamily_Member"/>
</dbReference>
<evidence type="ECO:0000256" key="6">
    <source>
        <dbReference type="SAM" id="Phobius"/>
    </source>
</evidence>
<dbReference type="PANTHER" id="PTHR26451">
    <property type="entry name" value="G_PROTEIN_RECEP_F1_2 DOMAIN-CONTAINING PROTEIN"/>
    <property type="match status" value="1"/>
</dbReference>
<evidence type="ECO:0000256" key="5">
    <source>
        <dbReference type="ARBA" id="ARBA00023224"/>
    </source>
</evidence>
<protein>
    <submittedName>
        <fullName evidence="7">Uncharacterized protein</fullName>
    </submittedName>
</protein>
<dbReference type="PRINTS" id="PR00245">
    <property type="entry name" value="OLFACTORYR"/>
</dbReference>
<dbReference type="Gene3D" id="1.20.1070.10">
    <property type="entry name" value="Rhodopsin 7-helix transmembrane proteins"/>
    <property type="match status" value="1"/>
</dbReference>
<evidence type="ECO:0000256" key="2">
    <source>
        <dbReference type="ARBA" id="ARBA00022692"/>
    </source>
</evidence>
<evidence type="ECO:0000313" key="8">
    <source>
        <dbReference type="Proteomes" id="UP001187343"/>
    </source>
</evidence>
<dbReference type="AlphaFoldDB" id="A0AA88TQG8"/>
<dbReference type="GO" id="GO:0004984">
    <property type="term" value="F:olfactory receptor activity"/>
    <property type="evidence" value="ECO:0007669"/>
    <property type="project" value="InterPro"/>
</dbReference>
<keyword evidence="4 6" id="KW-0472">Membrane</keyword>
<feature type="transmembrane region" description="Helical" evidence="6">
    <location>
        <begin position="86"/>
        <end position="105"/>
    </location>
</feature>
<keyword evidence="2 6" id="KW-0812">Transmembrane</keyword>
<keyword evidence="5" id="KW-0807">Transducer</keyword>
<organism evidence="7 8">
    <name type="scientific">Cirrhinus molitorella</name>
    <name type="common">mud carp</name>
    <dbReference type="NCBI Taxonomy" id="172907"/>
    <lineage>
        <taxon>Eukaryota</taxon>
        <taxon>Metazoa</taxon>
        <taxon>Chordata</taxon>
        <taxon>Craniata</taxon>
        <taxon>Vertebrata</taxon>
        <taxon>Euteleostomi</taxon>
        <taxon>Actinopterygii</taxon>
        <taxon>Neopterygii</taxon>
        <taxon>Teleostei</taxon>
        <taxon>Ostariophysi</taxon>
        <taxon>Cypriniformes</taxon>
        <taxon>Cyprinidae</taxon>
        <taxon>Labeoninae</taxon>
        <taxon>Labeonini</taxon>
        <taxon>Cirrhinus</taxon>
    </lineage>
</organism>
<proteinExistence type="predicted"/>
<dbReference type="GO" id="GO:0016020">
    <property type="term" value="C:membrane"/>
    <property type="evidence" value="ECO:0007669"/>
    <property type="project" value="UniProtKB-SubCell"/>
</dbReference>
<feature type="transmembrane region" description="Helical" evidence="6">
    <location>
        <begin position="54"/>
        <end position="74"/>
    </location>
</feature>
<accession>A0AA88TQG8</accession>
<evidence type="ECO:0000313" key="7">
    <source>
        <dbReference type="EMBL" id="KAK2880890.1"/>
    </source>
</evidence>
<dbReference type="SUPFAM" id="SSF81321">
    <property type="entry name" value="Family A G protein-coupled receptor-like"/>
    <property type="match status" value="1"/>
</dbReference>
<evidence type="ECO:0000256" key="1">
    <source>
        <dbReference type="ARBA" id="ARBA00004141"/>
    </source>
</evidence>
<keyword evidence="3 6" id="KW-1133">Transmembrane helix</keyword>
<sequence length="128" mass="14276">MTAFMKEGNPRAKQGEIHVLAMRALRPSERSISVSAVQTSDPLMVPRWKAFHTCLTHLLLVLLYYMPVMVAYVLGNLRLVGNVDLFTAILTISVTIPPMLNPIIYSLKTDELRDKIVKLLGKTKVANG</sequence>
<gene>
    <name evidence="7" type="ORF">Q8A67_018158</name>
</gene>
<comment type="caution">
    <text evidence="7">The sequence shown here is derived from an EMBL/GenBank/DDBJ whole genome shotgun (WGS) entry which is preliminary data.</text>
</comment>
<dbReference type="GO" id="GO:0005549">
    <property type="term" value="F:odorant binding"/>
    <property type="evidence" value="ECO:0007669"/>
    <property type="project" value="TreeGrafter"/>
</dbReference>
<dbReference type="EMBL" id="JAUYZG010000018">
    <property type="protein sequence ID" value="KAK2880890.1"/>
    <property type="molecule type" value="Genomic_DNA"/>
</dbReference>
<dbReference type="InterPro" id="IPR000725">
    <property type="entry name" value="Olfact_rcpt"/>
</dbReference>